<dbReference type="AlphaFoldDB" id="A0A165X3V7"/>
<protein>
    <submittedName>
        <fullName evidence="1">Uncharacterized protein</fullName>
    </submittedName>
</protein>
<gene>
    <name evidence="1" type="ORF">SISSUDRAFT_655333</name>
</gene>
<dbReference type="EMBL" id="KV428458">
    <property type="protein sequence ID" value="KZT31797.1"/>
    <property type="molecule type" value="Genomic_DNA"/>
</dbReference>
<name>A0A165X3V7_9AGAM</name>
<keyword evidence="2" id="KW-1185">Reference proteome</keyword>
<proteinExistence type="predicted"/>
<sequence length="93" mass="10557">MGMRFHGLFYTLTDPSCTKQFCLWISNGSKTPGPRSEDSRHGCSAGLRPCFLIRLQMRFNMRLRLSNMTLGPRIKAGNTSGLVMMTSDRSLRR</sequence>
<organism evidence="1 2">
    <name type="scientific">Sistotremastrum suecicum HHB10207 ss-3</name>
    <dbReference type="NCBI Taxonomy" id="1314776"/>
    <lineage>
        <taxon>Eukaryota</taxon>
        <taxon>Fungi</taxon>
        <taxon>Dikarya</taxon>
        <taxon>Basidiomycota</taxon>
        <taxon>Agaricomycotina</taxon>
        <taxon>Agaricomycetes</taxon>
        <taxon>Sistotremastrales</taxon>
        <taxon>Sistotremastraceae</taxon>
        <taxon>Sistotremastrum</taxon>
    </lineage>
</organism>
<evidence type="ECO:0000313" key="1">
    <source>
        <dbReference type="EMBL" id="KZT31797.1"/>
    </source>
</evidence>
<accession>A0A165X3V7</accession>
<evidence type="ECO:0000313" key="2">
    <source>
        <dbReference type="Proteomes" id="UP000076798"/>
    </source>
</evidence>
<dbReference type="Proteomes" id="UP000076798">
    <property type="component" value="Unassembled WGS sequence"/>
</dbReference>
<reference evidence="1 2" key="1">
    <citation type="journal article" date="2016" name="Mol. Biol. Evol.">
        <title>Comparative Genomics of Early-Diverging Mushroom-Forming Fungi Provides Insights into the Origins of Lignocellulose Decay Capabilities.</title>
        <authorList>
            <person name="Nagy L.G."/>
            <person name="Riley R."/>
            <person name="Tritt A."/>
            <person name="Adam C."/>
            <person name="Daum C."/>
            <person name="Floudas D."/>
            <person name="Sun H."/>
            <person name="Yadav J.S."/>
            <person name="Pangilinan J."/>
            <person name="Larsson K.H."/>
            <person name="Matsuura K."/>
            <person name="Barry K."/>
            <person name="Labutti K."/>
            <person name="Kuo R."/>
            <person name="Ohm R.A."/>
            <person name="Bhattacharya S.S."/>
            <person name="Shirouzu T."/>
            <person name="Yoshinaga Y."/>
            <person name="Martin F.M."/>
            <person name="Grigoriev I.V."/>
            <person name="Hibbett D.S."/>
        </authorList>
    </citation>
    <scope>NUCLEOTIDE SEQUENCE [LARGE SCALE GENOMIC DNA]</scope>
    <source>
        <strain evidence="1 2">HHB10207 ss-3</strain>
    </source>
</reference>